<protein>
    <recommendedName>
        <fullName evidence="3">Ubiquitin 3 binding protein But2 C-terminal domain-containing protein</fullName>
    </recommendedName>
</protein>
<dbReference type="InParanoid" id="A0A165KJ58"/>
<dbReference type="Proteomes" id="UP000077266">
    <property type="component" value="Unassembled WGS sequence"/>
</dbReference>
<dbReference type="EMBL" id="KV425943">
    <property type="protein sequence ID" value="KZV96413.1"/>
    <property type="molecule type" value="Genomic_DNA"/>
</dbReference>
<gene>
    <name evidence="1" type="ORF">EXIGLDRAFT_733334</name>
</gene>
<dbReference type="AlphaFoldDB" id="A0A165KJ58"/>
<evidence type="ECO:0008006" key="3">
    <source>
        <dbReference type="Google" id="ProtNLM"/>
    </source>
</evidence>
<reference evidence="1 2" key="1">
    <citation type="journal article" date="2016" name="Mol. Biol. Evol.">
        <title>Comparative Genomics of Early-Diverging Mushroom-Forming Fungi Provides Insights into the Origins of Lignocellulose Decay Capabilities.</title>
        <authorList>
            <person name="Nagy L.G."/>
            <person name="Riley R."/>
            <person name="Tritt A."/>
            <person name="Adam C."/>
            <person name="Daum C."/>
            <person name="Floudas D."/>
            <person name="Sun H."/>
            <person name="Yadav J.S."/>
            <person name="Pangilinan J."/>
            <person name="Larsson K.H."/>
            <person name="Matsuura K."/>
            <person name="Barry K."/>
            <person name="Labutti K."/>
            <person name="Kuo R."/>
            <person name="Ohm R.A."/>
            <person name="Bhattacharya S.S."/>
            <person name="Shirouzu T."/>
            <person name="Yoshinaga Y."/>
            <person name="Martin F.M."/>
            <person name="Grigoriev I.V."/>
            <person name="Hibbett D.S."/>
        </authorList>
    </citation>
    <scope>NUCLEOTIDE SEQUENCE [LARGE SCALE GENOMIC DNA]</scope>
    <source>
        <strain evidence="1 2">HHB12029</strain>
    </source>
</reference>
<sequence>MARLTSGDNVPLLSDIKDEDVETIVEDPSGDARIGTRTPQLPRTPAQYLATCCTTALLIYSITISIISTRTAFLSYAAVRAPKQWPDVYAGLAAVTWSTPRCLTRSIYPTTYALAHGDSPSHLERIYAPRDEVMFEFGGPNVARMTFYVGDFGLENCTLSLRIALPSSQNAQPKIPVEELQHHDGVDHEPHGIVRQGYLDSTTSLHIPATGARLYVSGEDGSTISQLAITRDDDRVISAPFWCPSSRYMRLSVGCPGDCRISFGLQGVTSMTSSRLSENKTGFLVTQYEDLTCMH</sequence>
<evidence type="ECO:0000313" key="2">
    <source>
        <dbReference type="Proteomes" id="UP000077266"/>
    </source>
</evidence>
<accession>A0A165KJ58</accession>
<evidence type="ECO:0000313" key="1">
    <source>
        <dbReference type="EMBL" id="KZV96413.1"/>
    </source>
</evidence>
<dbReference type="OrthoDB" id="2752169at2759"/>
<name>A0A165KJ58_EXIGL</name>
<keyword evidence="2" id="KW-1185">Reference proteome</keyword>
<organism evidence="1 2">
    <name type="scientific">Exidia glandulosa HHB12029</name>
    <dbReference type="NCBI Taxonomy" id="1314781"/>
    <lineage>
        <taxon>Eukaryota</taxon>
        <taxon>Fungi</taxon>
        <taxon>Dikarya</taxon>
        <taxon>Basidiomycota</taxon>
        <taxon>Agaricomycotina</taxon>
        <taxon>Agaricomycetes</taxon>
        <taxon>Auriculariales</taxon>
        <taxon>Exidiaceae</taxon>
        <taxon>Exidia</taxon>
    </lineage>
</organism>
<proteinExistence type="predicted"/>